<dbReference type="Proteomes" id="UP000832041">
    <property type="component" value="Chromosome"/>
</dbReference>
<evidence type="ECO:0000256" key="2">
    <source>
        <dbReference type="ARBA" id="ARBA00022676"/>
    </source>
</evidence>
<dbReference type="InterPro" id="IPR050426">
    <property type="entry name" value="Glycosyltransferase_28"/>
</dbReference>
<sequence length="375" mass="39242">MKVLFTPSPGLGHLFPTVPLAQALRAAGHEVRYATGGLSLAAAEAGFNTVDATPGLDYAEVFMPEGIDGDRPVFSHDPAGAELARLFGRVSDFMVDGIVRAAREWRPDLVVSPVLQGGGPCAAETLGVPWIELPLGPEDSAPGMATDVRAAMSRAEGAPPAPAARVSTLPPSLAEALDTDKRPRGAWPMRFLPHNGTMALPEWLSRPSDSPRIVVTLGSIEAMFDGIAVLAPLLSEAGRTDAEFVVTLGGGDPELLGELPGNVRLVEWIPLDALLATASAIIHHGGTGTMLTALACGVPQCVIPQGSYQRIAADAVEKAGVGVSAAPDSVGEVQFARLLEEDLRRRVREVRAEMLAMPTPSDVAARVTALIEDGR</sequence>
<protein>
    <submittedName>
        <fullName evidence="6">DUF1205 domain-containing protein</fullName>
    </submittedName>
</protein>
<dbReference type="InterPro" id="IPR010610">
    <property type="entry name" value="EryCIII-like_C"/>
</dbReference>
<proteinExistence type="inferred from homology"/>
<keyword evidence="7" id="KW-1185">Reference proteome</keyword>
<dbReference type="RefSeq" id="WP_248593095.1">
    <property type="nucleotide sequence ID" value="NZ_BAABEB010000027.1"/>
</dbReference>
<evidence type="ECO:0000259" key="5">
    <source>
        <dbReference type="Pfam" id="PF21036"/>
    </source>
</evidence>
<organism evidence="6 7">
    <name type="scientific">Thermobifida alba</name>
    <name type="common">Thermomonospora alba</name>
    <dbReference type="NCBI Taxonomy" id="53522"/>
    <lineage>
        <taxon>Bacteria</taxon>
        <taxon>Bacillati</taxon>
        <taxon>Actinomycetota</taxon>
        <taxon>Actinomycetes</taxon>
        <taxon>Streptosporangiales</taxon>
        <taxon>Nocardiopsidaceae</taxon>
        <taxon>Thermobifida</taxon>
    </lineage>
</organism>
<dbReference type="PANTHER" id="PTHR48050:SF13">
    <property type="entry name" value="STEROL 3-BETA-GLUCOSYLTRANSFERASE UGT80A2"/>
    <property type="match status" value="1"/>
</dbReference>
<dbReference type="PANTHER" id="PTHR48050">
    <property type="entry name" value="STEROL 3-BETA-GLUCOSYLTRANSFERASE"/>
    <property type="match status" value="1"/>
</dbReference>
<accession>A0ABY4KZF5</accession>
<evidence type="ECO:0000256" key="3">
    <source>
        <dbReference type="ARBA" id="ARBA00022679"/>
    </source>
</evidence>
<dbReference type="InterPro" id="IPR048284">
    <property type="entry name" value="EryCIII-like_N"/>
</dbReference>
<feature type="domain" description="Erythromycin biosynthesis protein CIII-like N-terminal" evidence="5">
    <location>
        <begin position="22"/>
        <end position="218"/>
    </location>
</feature>
<evidence type="ECO:0000313" key="6">
    <source>
        <dbReference type="EMBL" id="UPT20812.1"/>
    </source>
</evidence>
<evidence type="ECO:0000259" key="4">
    <source>
        <dbReference type="Pfam" id="PF06722"/>
    </source>
</evidence>
<dbReference type="Pfam" id="PF06722">
    <property type="entry name" value="EryCIII-like_C"/>
    <property type="match status" value="1"/>
</dbReference>
<dbReference type="Pfam" id="PF21036">
    <property type="entry name" value="EryCIII-like_N"/>
    <property type="match status" value="1"/>
</dbReference>
<keyword evidence="2" id="KW-0328">Glycosyltransferase</keyword>
<evidence type="ECO:0000256" key="1">
    <source>
        <dbReference type="ARBA" id="ARBA00006962"/>
    </source>
</evidence>
<dbReference type="CDD" id="cd03784">
    <property type="entry name" value="GT1_Gtf-like"/>
    <property type="match status" value="1"/>
</dbReference>
<dbReference type="SUPFAM" id="SSF53756">
    <property type="entry name" value="UDP-Glycosyltransferase/glycogen phosphorylase"/>
    <property type="match status" value="1"/>
</dbReference>
<keyword evidence="3" id="KW-0808">Transferase</keyword>
<dbReference type="Gene3D" id="3.40.50.2000">
    <property type="entry name" value="Glycogen Phosphorylase B"/>
    <property type="match status" value="2"/>
</dbReference>
<comment type="similarity">
    <text evidence="1">Belongs to the glycosyltransferase 28 family.</text>
</comment>
<feature type="domain" description="Erythromycin biosynthesis protein CIII-like C-terminal" evidence="4">
    <location>
        <begin position="233"/>
        <end position="370"/>
    </location>
</feature>
<evidence type="ECO:0000313" key="7">
    <source>
        <dbReference type="Proteomes" id="UP000832041"/>
    </source>
</evidence>
<name>A0ABY4KZF5_THEAE</name>
<dbReference type="EMBL" id="CP051627">
    <property type="protein sequence ID" value="UPT20812.1"/>
    <property type="molecule type" value="Genomic_DNA"/>
</dbReference>
<reference evidence="6 7" key="1">
    <citation type="submission" date="2020-04" db="EMBL/GenBank/DDBJ databases">
        <title>Thermobifida alba genome sequencing and assembly.</title>
        <authorList>
            <person name="Luzics S."/>
            <person name="Horvath B."/>
            <person name="Nagy I."/>
            <person name="Toth A."/>
            <person name="Nagy I."/>
            <person name="Kukolya J."/>
        </authorList>
    </citation>
    <scope>NUCLEOTIDE SEQUENCE [LARGE SCALE GENOMIC DNA]</scope>
    <source>
        <strain evidence="6 7">DSM 43795</strain>
    </source>
</reference>
<dbReference type="InterPro" id="IPR002213">
    <property type="entry name" value="UDP_glucos_trans"/>
</dbReference>
<gene>
    <name evidence="6" type="ORF">FOF52_07440</name>
</gene>